<proteinExistence type="predicted"/>
<dbReference type="Gene3D" id="3.40.50.12780">
    <property type="entry name" value="N-terminal domain of ligase-like"/>
    <property type="match status" value="2"/>
</dbReference>
<protein>
    <recommendedName>
        <fullName evidence="3">AMP-dependent synthetase/ligase domain-containing protein</fullName>
    </recommendedName>
</protein>
<accession>A0ABP8CT97</accession>
<reference evidence="2" key="1">
    <citation type="journal article" date="2019" name="Int. J. Syst. Evol. Microbiol.">
        <title>The Global Catalogue of Microorganisms (GCM) 10K type strain sequencing project: providing services to taxonomists for standard genome sequencing and annotation.</title>
        <authorList>
            <consortium name="The Broad Institute Genomics Platform"/>
            <consortium name="The Broad Institute Genome Sequencing Center for Infectious Disease"/>
            <person name="Wu L."/>
            <person name="Ma J."/>
        </authorList>
    </citation>
    <scope>NUCLEOTIDE SEQUENCE [LARGE SCALE GENOMIC DNA]</scope>
    <source>
        <strain evidence="2">JCM 17441</strain>
    </source>
</reference>
<comment type="caution">
    <text evidence="1">The sequence shown here is derived from an EMBL/GenBank/DDBJ whole genome shotgun (WGS) entry which is preliminary data.</text>
</comment>
<evidence type="ECO:0008006" key="3">
    <source>
        <dbReference type="Google" id="ProtNLM"/>
    </source>
</evidence>
<evidence type="ECO:0000313" key="1">
    <source>
        <dbReference type="EMBL" id="GAA4243153.1"/>
    </source>
</evidence>
<dbReference type="InterPro" id="IPR042099">
    <property type="entry name" value="ANL_N_sf"/>
</dbReference>
<organism evidence="1 2">
    <name type="scientific">Dactylosporangium darangshiense</name>
    <dbReference type="NCBI Taxonomy" id="579108"/>
    <lineage>
        <taxon>Bacteria</taxon>
        <taxon>Bacillati</taxon>
        <taxon>Actinomycetota</taxon>
        <taxon>Actinomycetes</taxon>
        <taxon>Micromonosporales</taxon>
        <taxon>Micromonosporaceae</taxon>
        <taxon>Dactylosporangium</taxon>
    </lineage>
</organism>
<sequence>MSAAIALSSATQAIADRFGQLAKDDANRIAVYDRDRAVTFGQLWTLAYRRVAAMPPAARIVPIVAQPTVSTIVEALAVWLCDAVPLPIPLGTRAKALDEVIGHSACAAHWCRPWRAHLHTAYGGRHIWVAGGESPTTPRVRDAMGLSAGGTALIAAPLHAAAIFEIVIRQLLAAGTVVLEPDFHPDSWLHTAAETRAGWAVLAPGQIKALLHDREQPPGRLGVATRALRRVVVPADVAGTVGHLTKFAAAADVTVTSWYHAPAYDGAIATIGAVPAALTALPGMRFRTVDPAGRPTPPGVAGLIEATSTGCTAVAHRADQPCPPPQAWRTSGDIGTLTSNDSLTVHRIEPTEHYLSPTGQRLRGSVLRRVAAAHPDVAAVTVHVVPDEHGRARAQLRVWPRPDARQPLNPGGVAAHCAAHSAPMAADHILIANARPPVGSP</sequence>
<dbReference type="SUPFAM" id="SSF56801">
    <property type="entry name" value="Acetyl-CoA synthetase-like"/>
    <property type="match status" value="1"/>
</dbReference>
<evidence type="ECO:0000313" key="2">
    <source>
        <dbReference type="Proteomes" id="UP001500620"/>
    </source>
</evidence>
<name>A0ABP8CT97_9ACTN</name>
<dbReference type="Proteomes" id="UP001500620">
    <property type="component" value="Unassembled WGS sequence"/>
</dbReference>
<keyword evidence="2" id="KW-1185">Reference proteome</keyword>
<dbReference type="RefSeq" id="WP_345119970.1">
    <property type="nucleotide sequence ID" value="NZ_BAABAT010000001.1"/>
</dbReference>
<gene>
    <name evidence="1" type="ORF">GCM10022255_001000</name>
</gene>
<dbReference type="EMBL" id="BAABAT010000001">
    <property type="protein sequence ID" value="GAA4243153.1"/>
    <property type="molecule type" value="Genomic_DNA"/>
</dbReference>